<evidence type="ECO:0000313" key="2">
    <source>
        <dbReference type="Proteomes" id="UP000019113"/>
    </source>
</evidence>
<evidence type="ECO:0000313" key="1">
    <source>
        <dbReference type="EMBL" id="ERL49181.1"/>
    </source>
</evidence>
<dbReference type="EMBL" id="AVBC01000068">
    <property type="protein sequence ID" value="ERL49181.1"/>
    <property type="molecule type" value="Genomic_DNA"/>
</dbReference>
<reference evidence="1 2" key="1">
    <citation type="submission" date="2013-08" db="EMBL/GenBank/DDBJ databases">
        <title>draft genome of Halomonas huanghegensis, strain BJGMM-B45T.</title>
        <authorList>
            <person name="Miao C."/>
            <person name="Wan Y."/>
            <person name="Jin W."/>
        </authorList>
    </citation>
    <scope>NUCLEOTIDE SEQUENCE [LARGE SCALE GENOMIC DNA]</scope>
    <source>
        <strain evidence="1 2">BJGMM-B45</strain>
    </source>
</reference>
<accession>W1N1Z2</accession>
<dbReference type="OrthoDB" id="2936081at2"/>
<keyword evidence="2" id="KW-1185">Reference proteome</keyword>
<dbReference type="AlphaFoldDB" id="W1N1Z2"/>
<name>W1N1Z2_9GAMM</name>
<comment type="caution">
    <text evidence="1">The sequence shown here is derived from an EMBL/GenBank/DDBJ whole genome shotgun (WGS) entry which is preliminary data.</text>
</comment>
<dbReference type="Pfam" id="PF11042">
    <property type="entry name" value="DUF2750"/>
    <property type="match status" value="1"/>
</dbReference>
<proteinExistence type="predicted"/>
<dbReference type="STRING" id="1178482.AR456_09125"/>
<evidence type="ECO:0008006" key="3">
    <source>
        <dbReference type="Google" id="ProtNLM"/>
    </source>
</evidence>
<dbReference type="KEGG" id="hhu:AR456_09125"/>
<dbReference type="eggNOG" id="ENOG5032Y1N">
    <property type="taxonomic scope" value="Bacteria"/>
</dbReference>
<organism evidence="1 2">
    <name type="scientific">Halomonas huangheensis</name>
    <dbReference type="NCBI Taxonomy" id="1178482"/>
    <lineage>
        <taxon>Bacteria</taxon>
        <taxon>Pseudomonadati</taxon>
        <taxon>Pseudomonadota</taxon>
        <taxon>Gammaproteobacteria</taxon>
        <taxon>Oceanospirillales</taxon>
        <taxon>Halomonadaceae</taxon>
        <taxon>Halomonas</taxon>
    </lineage>
</organism>
<dbReference type="RefSeq" id="WP_021821148.1">
    <property type="nucleotide sequence ID" value="NZ_AVBC01000068.1"/>
</dbReference>
<gene>
    <name evidence="1" type="ORF">BJB45_07860</name>
</gene>
<dbReference type="InterPro" id="IPR021284">
    <property type="entry name" value="DUF2750"/>
</dbReference>
<sequence>MSKQLELLSKKPVMDRYVFTIKKIADQESAWGLYNDGWALSGNEGRQFFPIWPTEEAARACASNDWEDYTPLTIDVYYMVNELLQKLEIDGIGIAIFMVPDQSATATKSASELTSDLKNELSKYE</sequence>
<dbReference type="Proteomes" id="UP000019113">
    <property type="component" value="Unassembled WGS sequence"/>
</dbReference>
<protein>
    <recommendedName>
        <fullName evidence="3">DUF2750 domain-containing protein</fullName>
    </recommendedName>
</protein>